<feature type="domain" description="DUF2921" evidence="12">
    <location>
        <begin position="266"/>
        <end position="380"/>
    </location>
</feature>
<evidence type="ECO:0000256" key="6">
    <source>
        <dbReference type="ARBA" id="ARBA00022692"/>
    </source>
</evidence>
<evidence type="ECO:0000256" key="4">
    <source>
        <dbReference type="ARBA" id="ARBA00012483"/>
    </source>
</evidence>
<dbReference type="Proteomes" id="UP000187203">
    <property type="component" value="Unassembled WGS sequence"/>
</dbReference>
<keyword evidence="8 10" id="KW-1133">Transmembrane helix</keyword>
<dbReference type="AlphaFoldDB" id="A0A1R3GIN9"/>
<dbReference type="InterPro" id="IPR021319">
    <property type="entry name" value="DUF2921"/>
</dbReference>
<dbReference type="InterPro" id="IPR057425">
    <property type="entry name" value="DUF2921_N"/>
</dbReference>
<accession>A0A1R3GIN9</accession>
<feature type="transmembrane region" description="Helical" evidence="10">
    <location>
        <begin position="400"/>
        <end position="418"/>
    </location>
</feature>
<dbReference type="PANTHER" id="PTHR33389">
    <property type="entry name" value="FAMILY PROTEIN, PUTATIVE (DUF2921)-RELATED"/>
    <property type="match status" value="1"/>
</dbReference>
<gene>
    <name evidence="13" type="ORF">COLO4_34970</name>
</gene>
<sequence>MSQTHGKLGPFLLGKDMEAAGGSVYDNIKLIFLHVKCEQDTTSLQTGGGNAKVSALLRAFPKESLQDIEASRTGLSGLTLTAEGIWNSSSGQLLMVGCEGRVESGLEGCDYQIAMYFPRAVSIKQRSFLFGSISSLKKDIGLDNPLFFDAMRSSNDFLDSLSYSYSNNIDLVNRFERTTLPHQILTFIKQLLFQYPALKDGEEPLAQLVTLASSLGLHGYVVSDQLIDGQKSRVIIQIEVLSLGPLLLQHHIVPQLYKRNQRNEPVVIKTKEDLKISRFLNVSMHLVFRIETTYQQTTYKNVSELSLEGLYDPTLGEMHLIGCRKALVEGIGLERGQDCLIEVKIQYPAKNFQWKKHQSAKITIRSQRQEEDPLHFNLISLSALLTHYQDYDEIALNREAFEGILCILMLAGSIAIIWSQLLYMKADASIVPYISTSMLASQILGYSLPLICGAKVLLKPSKLEAYYGAWPQSALGMLKLLQSIQNALLLVAILVTARLFRMVSKSRKRHHPKGSRYAATKIRVILGFIVIFAVDYLIWLATRENPNVHVQPGKDNYEARNVHMQQTWMPIIEDVVSLLQDMFLLPQILLNLSMATPVKSLREAYYLGFTSIRLLVHFLDYTRDPVLHPKVGISEFMSQNSTSALFAKVAAPAIIIMTAIVVYIQQNWKYQKHMIHSPKY</sequence>
<evidence type="ECO:0000256" key="1">
    <source>
        <dbReference type="ARBA" id="ARBA00000900"/>
    </source>
</evidence>
<keyword evidence="14" id="KW-1185">Reference proteome</keyword>
<evidence type="ECO:0000256" key="9">
    <source>
        <dbReference type="ARBA" id="ARBA00023136"/>
    </source>
</evidence>
<evidence type="ECO:0000256" key="8">
    <source>
        <dbReference type="ARBA" id="ARBA00022989"/>
    </source>
</evidence>
<dbReference type="EC" id="2.3.2.27" evidence="4"/>
<dbReference type="PANTHER" id="PTHR33389:SF20">
    <property type="match status" value="1"/>
</dbReference>
<dbReference type="GO" id="GO:0012505">
    <property type="term" value="C:endomembrane system"/>
    <property type="evidence" value="ECO:0007669"/>
    <property type="project" value="UniProtKB-SubCell"/>
</dbReference>
<dbReference type="GO" id="GO:0061630">
    <property type="term" value="F:ubiquitin protein ligase activity"/>
    <property type="evidence" value="ECO:0007669"/>
    <property type="project" value="UniProtKB-EC"/>
</dbReference>
<keyword evidence="9 10" id="KW-0472">Membrane</keyword>
<dbReference type="EMBL" id="AWUE01022470">
    <property type="protein sequence ID" value="OMO57955.1"/>
    <property type="molecule type" value="Genomic_DNA"/>
</dbReference>
<proteinExistence type="predicted"/>
<evidence type="ECO:0000256" key="5">
    <source>
        <dbReference type="ARBA" id="ARBA00022679"/>
    </source>
</evidence>
<evidence type="ECO:0000256" key="2">
    <source>
        <dbReference type="ARBA" id="ARBA00004127"/>
    </source>
</evidence>
<comment type="pathway">
    <text evidence="3">Protein modification; protein ubiquitination.</text>
</comment>
<evidence type="ECO:0000256" key="7">
    <source>
        <dbReference type="ARBA" id="ARBA00022786"/>
    </source>
</evidence>
<comment type="subcellular location">
    <subcellularLocation>
        <location evidence="2">Endomembrane system</location>
        <topology evidence="2">Multi-pass membrane protein</topology>
    </subcellularLocation>
</comment>
<dbReference type="Pfam" id="PF25333">
    <property type="entry name" value="DUF2921_N"/>
    <property type="match status" value="2"/>
</dbReference>
<dbReference type="Pfam" id="PF11145">
    <property type="entry name" value="DUF2921"/>
    <property type="match status" value="1"/>
</dbReference>
<feature type="transmembrane region" description="Helical" evidence="10">
    <location>
        <begin position="522"/>
        <end position="542"/>
    </location>
</feature>
<comment type="caution">
    <text evidence="13">The sequence shown here is derived from an EMBL/GenBank/DDBJ whole genome shotgun (WGS) entry which is preliminary data.</text>
</comment>
<evidence type="ECO:0000259" key="12">
    <source>
        <dbReference type="Pfam" id="PF25333"/>
    </source>
</evidence>
<name>A0A1R3GIN9_9ROSI</name>
<feature type="transmembrane region" description="Helical" evidence="10">
    <location>
        <begin position="430"/>
        <end position="451"/>
    </location>
</feature>
<reference evidence="14" key="1">
    <citation type="submission" date="2013-09" db="EMBL/GenBank/DDBJ databases">
        <title>Corchorus olitorius genome sequencing.</title>
        <authorList>
            <person name="Alam M."/>
            <person name="Haque M.S."/>
            <person name="Islam M.S."/>
            <person name="Emdad E.M."/>
            <person name="Islam M.M."/>
            <person name="Ahmed B."/>
            <person name="Halim A."/>
            <person name="Hossen Q.M.M."/>
            <person name="Hossain M.Z."/>
            <person name="Ahmed R."/>
            <person name="Khan M.M."/>
            <person name="Islam R."/>
            <person name="Rashid M.M."/>
            <person name="Khan S.A."/>
            <person name="Rahman M.S."/>
            <person name="Alam M."/>
            <person name="Yahiya A.S."/>
            <person name="Khan M.S."/>
            <person name="Azam M.S."/>
            <person name="Haque T."/>
            <person name="Lashkar M.Z.H."/>
            <person name="Akhand A.I."/>
            <person name="Morshed G."/>
            <person name="Roy S."/>
            <person name="Uddin K.S."/>
            <person name="Rabeya T."/>
            <person name="Hossain A.S."/>
            <person name="Chowdhury A."/>
            <person name="Snigdha A.R."/>
            <person name="Mortoza M.S."/>
            <person name="Matin S.A."/>
            <person name="Hoque S.M.E."/>
            <person name="Islam M.K."/>
            <person name="Roy D.K."/>
            <person name="Haider R."/>
            <person name="Moosa M.M."/>
            <person name="Elias S.M."/>
            <person name="Hasan A.M."/>
            <person name="Jahan S."/>
            <person name="Shafiuddin M."/>
            <person name="Mahmood N."/>
            <person name="Shommy N.S."/>
        </authorList>
    </citation>
    <scope>NUCLEOTIDE SEQUENCE [LARGE SCALE GENOMIC DNA]</scope>
    <source>
        <strain evidence="14">cv. O-4</strain>
    </source>
</reference>
<feature type="transmembrane region" description="Helical" evidence="10">
    <location>
        <begin position="642"/>
        <end position="664"/>
    </location>
</feature>
<protein>
    <recommendedName>
        <fullName evidence="4">RING-type E3 ubiquitin transferase</fullName>
        <ecNumber evidence="4">2.3.2.27</ecNumber>
    </recommendedName>
</protein>
<evidence type="ECO:0000313" key="14">
    <source>
        <dbReference type="Proteomes" id="UP000187203"/>
    </source>
</evidence>
<evidence type="ECO:0000313" key="13">
    <source>
        <dbReference type="EMBL" id="OMO57955.1"/>
    </source>
</evidence>
<feature type="transmembrane region" description="Helical" evidence="10">
    <location>
        <begin position="480"/>
        <end position="501"/>
    </location>
</feature>
<evidence type="ECO:0000259" key="11">
    <source>
        <dbReference type="Pfam" id="PF11145"/>
    </source>
</evidence>
<feature type="domain" description="DUF2921" evidence="12">
    <location>
        <begin position="69"/>
        <end position="151"/>
    </location>
</feature>
<keyword evidence="6 10" id="KW-0812">Transmembrane</keyword>
<keyword evidence="5" id="KW-0808">Transferase</keyword>
<keyword evidence="7" id="KW-0833">Ubl conjugation pathway</keyword>
<organism evidence="13 14">
    <name type="scientific">Corchorus olitorius</name>
    <dbReference type="NCBI Taxonomy" id="93759"/>
    <lineage>
        <taxon>Eukaryota</taxon>
        <taxon>Viridiplantae</taxon>
        <taxon>Streptophyta</taxon>
        <taxon>Embryophyta</taxon>
        <taxon>Tracheophyta</taxon>
        <taxon>Spermatophyta</taxon>
        <taxon>Magnoliopsida</taxon>
        <taxon>eudicotyledons</taxon>
        <taxon>Gunneridae</taxon>
        <taxon>Pentapetalae</taxon>
        <taxon>rosids</taxon>
        <taxon>malvids</taxon>
        <taxon>Malvales</taxon>
        <taxon>Malvaceae</taxon>
        <taxon>Grewioideae</taxon>
        <taxon>Apeibeae</taxon>
        <taxon>Corchorus</taxon>
    </lineage>
</organism>
<dbReference type="OrthoDB" id="618601at2759"/>
<dbReference type="STRING" id="93759.A0A1R3GIN9"/>
<comment type="catalytic activity">
    <reaction evidence="1">
        <text>S-ubiquitinyl-[E2 ubiquitin-conjugating enzyme]-L-cysteine + [acceptor protein]-L-lysine = [E2 ubiquitin-conjugating enzyme]-L-cysteine + N(6)-ubiquitinyl-[acceptor protein]-L-lysine.</text>
        <dbReference type="EC" id="2.3.2.27"/>
    </reaction>
</comment>
<evidence type="ECO:0000256" key="3">
    <source>
        <dbReference type="ARBA" id="ARBA00004906"/>
    </source>
</evidence>
<feature type="domain" description="SWEET-like" evidence="11">
    <location>
        <begin position="396"/>
        <end position="669"/>
    </location>
</feature>
<evidence type="ECO:0000256" key="10">
    <source>
        <dbReference type="SAM" id="Phobius"/>
    </source>
</evidence>